<dbReference type="SUPFAM" id="SSF54626">
    <property type="entry name" value="Chalcone isomerase"/>
    <property type="match status" value="1"/>
</dbReference>
<accession>A0A418WY73</accession>
<keyword evidence="3" id="KW-0812">Transmembrane</keyword>
<keyword evidence="1" id="KW-0732">Signal</keyword>
<proteinExistence type="predicted"/>
<dbReference type="Proteomes" id="UP000285190">
    <property type="component" value="Unassembled WGS sequence"/>
</dbReference>
<protein>
    <submittedName>
        <fullName evidence="3">Lipoprotein transmembrane</fullName>
    </submittedName>
</protein>
<keyword evidence="3" id="KW-0449">Lipoprotein</keyword>
<dbReference type="RefSeq" id="WP_119736673.1">
    <property type="nucleotide sequence ID" value="NZ_QYUN01000002.1"/>
</dbReference>
<dbReference type="AlphaFoldDB" id="A0A418WY73"/>
<feature type="chain" id="PRO_5019050028" evidence="1">
    <location>
        <begin position="30"/>
        <end position="209"/>
    </location>
</feature>
<evidence type="ECO:0000313" key="4">
    <source>
        <dbReference type="Proteomes" id="UP000285190"/>
    </source>
</evidence>
<evidence type="ECO:0000313" key="3">
    <source>
        <dbReference type="EMBL" id="RJG05188.1"/>
    </source>
</evidence>
<organism evidence="3 4">
    <name type="scientific">Noviherbaspirillum cavernae</name>
    <dbReference type="NCBI Taxonomy" id="2320862"/>
    <lineage>
        <taxon>Bacteria</taxon>
        <taxon>Pseudomonadati</taxon>
        <taxon>Pseudomonadota</taxon>
        <taxon>Betaproteobacteria</taxon>
        <taxon>Burkholderiales</taxon>
        <taxon>Oxalobacteraceae</taxon>
        <taxon>Noviherbaspirillum</taxon>
    </lineage>
</organism>
<dbReference type="InterPro" id="IPR016088">
    <property type="entry name" value="Chalcone_isomerase_3-sand"/>
</dbReference>
<evidence type="ECO:0000256" key="1">
    <source>
        <dbReference type="SAM" id="SignalP"/>
    </source>
</evidence>
<dbReference type="PANTHER" id="PTHR47698:SF2">
    <property type="entry name" value="FATTY-ACID-BINDING PROTEIN 3, CHLOROPLASTIC"/>
    <property type="match status" value="1"/>
</dbReference>
<sequence>MNFHNRVVRTLAILSAATVFGNLAVPASAAEVAGIKLDDTVRVANQDLKLNGAGIRHKLVFKVYVAGLYLPERKTTVPDVLAVSGARRVTIVMMREVGNEEFGRGFMSGIQQNIDRAEKAKFVSQLMKFGEVFAAIPELKKGDVLTVDWIPGTGTLIHLNGRKVTDALPDLAFYNAILRIWLGEKPIDSQLKSFMLGDKPGDAPRSGNS</sequence>
<keyword evidence="3" id="KW-0472">Membrane</keyword>
<name>A0A418WY73_9BURK</name>
<dbReference type="GO" id="GO:0016872">
    <property type="term" value="F:intramolecular lyase activity"/>
    <property type="evidence" value="ECO:0007669"/>
    <property type="project" value="InterPro"/>
</dbReference>
<dbReference type="OrthoDB" id="9795336at2"/>
<evidence type="ECO:0000259" key="2">
    <source>
        <dbReference type="Pfam" id="PF16036"/>
    </source>
</evidence>
<feature type="signal peptide" evidence="1">
    <location>
        <begin position="1"/>
        <end position="29"/>
    </location>
</feature>
<comment type="caution">
    <text evidence="3">The sequence shown here is derived from an EMBL/GenBank/DDBJ whole genome shotgun (WGS) entry which is preliminary data.</text>
</comment>
<dbReference type="InterPro" id="IPR036298">
    <property type="entry name" value="Chalcone_isomerase_sf"/>
</dbReference>
<reference evidence="3 4" key="1">
    <citation type="submission" date="2018-09" db="EMBL/GenBank/DDBJ databases">
        <authorList>
            <person name="Zhu H."/>
        </authorList>
    </citation>
    <scope>NUCLEOTIDE SEQUENCE [LARGE SCALE GENOMIC DNA]</scope>
    <source>
        <strain evidence="3 4">K2R10-39</strain>
    </source>
</reference>
<dbReference type="Gene3D" id="3.50.70.10">
    <property type="match status" value="1"/>
</dbReference>
<gene>
    <name evidence="3" type="ORF">D3870_03385</name>
</gene>
<dbReference type="InterPro" id="IPR016087">
    <property type="entry name" value="Chalcone_isomerase"/>
</dbReference>
<dbReference type="PANTHER" id="PTHR47698">
    <property type="entry name" value="FATTY-ACID-BINDING PROTEIN 3, CHLOROPLASTIC"/>
    <property type="match status" value="1"/>
</dbReference>
<keyword evidence="4" id="KW-1185">Reference proteome</keyword>
<dbReference type="Pfam" id="PF16036">
    <property type="entry name" value="Chalcone_3"/>
    <property type="match status" value="1"/>
</dbReference>
<feature type="domain" description="Chalcone isomerase" evidence="2">
    <location>
        <begin position="29"/>
        <end position="197"/>
    </location>
</feature>
<dbReference type="EMBL" id="QYUN01000002">
    <property type="protein sequence ID" value="RJG05188.1"/>
    <property type="molecule type" value="Genomic_DNA"/>
</dbReference>